<proteinExistence type="predicted"/>
<dbReference type="PANTHER" id="PTHR42910:SF1">
    <property type="entry name" value="MAJOR FACILITATOR SUPERFAMILY (MFS) PROFILE DOMAIN-CONTAINING PROTEIN"/>
    <property type="match status" value="1"/>
</dbReference>
<feature type="region of interest" description="Disordered" evidence="2">
    <location>
        <begin position="464"/>
        <end position="501"/>
    </location>
</feature>
<dbReference type="Proteomes" id="UP001212997">
    <property type="component" value="Unassembled WGS sequence"/>
</dbReference>
<evidence type="ECO:0000313" key="5">
    <source>
        <dbReference type="EMBL" id="KAJ3487591.1"/>
    </source>
</evidence>
<keyword evidence="3" id="KW-0472">Membrane</keyword>
<dbReference type="Pfam" id="PF07690">
    <property type="entry name" value="MFS_1"/>
    <property type="match status" value="1"/>
</dbReference>
<dbReference type="PANTHER" id="PTHR42910">
    <property type="entry name" value="TRANSPORTER SCO4007-RELATED"/>
    <property type="match status" value="1"/>
</dbReference>
<keyword evidence="6" id="KW-1185">Reference proteome</keyword>
<dbReference type="PROSITE" id="PS50850">
    <property type="entry name" value="MFS"/>
    <property type="match status" value="1"/>
</dbReference>
<dbReference type="AlphaFoldDB" id="A0AAD5V8V6"/>
<feature type="transmembrane region" description="Helical" evidence="3">
    <location>
        <begin position="188"/>
        <end position="211"/>
    </location>
</feature>
<feature type="transmembrane region" description="Helical" evidence="3">
    <location>
        <begin position="420"/>
        <end position="440"/>
    </location>
</feature>
<comment type="caution">
    <text evidence="5">The sequence shown here is derived from an EMBL/GenBank/DDBJ whole genome shotgun (WGS) entry which is preliminary data.</text>
</comment>
<protein>
    <recommendedName>
        <fullName evidence="4">Major facilitator superfamily (MFS) profile domain-containing protein</fullName>
    </recommendedName>
</protein>
<evidence type="ECO:0000256" key="1">
    <source>
        <dbReference type="ARBA" id="ARBA00004141"/>
    </source>
</evidence>
<feature type="transmembrane region" description="Helical" evidence="3">
    <location>
        <begin position="266"/>
        <end position="293"/>
    </location>
</feature>
<evidence type="ECO:0000256" key="2">
    <source>
        <dbReference type="SAM" id="MobiDB-lite"/>
    </source>
</evidence>
<comment type="subcellular location">
    <subcellularLocation>
        <location evidence="1">Membrane</location>
        <topology evidence="1">Multi-pass membrane protein</topology>
    </subcellularLocation>
</comment>
<dbReference type="InterPro" id="IPR020846">
    <property type="entry name" value="MFS_dom"/>
</dbReference>
<feature type="transmembrane region" description="Helical" evidence="3">
    <location>
        <begin position="328"/>
        <end position="347"/>
    </location>
</feature>
<name>A0AAD5V8V6_9APHY</name>
<feature type="transmembrane region" description="Helical" evidence="3">
    <location>
        <begin position="130"/>
        <end position="148"/>
    </location>
</feature>
<evidence type="ECO:0000256" key="3">
    <source>
        <dbReference type="SAM" id="Phobius"/>
    </source>
</evidence>
<accession>A0AAD5V8V6</accession>
<reference evidence="5" key="1">
    <citation type="submission" date="2022-07" db="EMBL/GenBank/DDBJ databases">
        <title>Genome Sequence of Physisporinus lineatus.</title>
        <authorList>
            <person name="Buettner E."/>
        </authorList>
    </citation>
    <scope>NUCLEOTIDE SEQUENCE</scope>
    <source>
        <strain evidence="5">VT162</strain>
    </source>
</reference>
<feature type="transmembrane region" description="Helical" evidence="3">
    <location>
        <begin position="106"/>
        <end position="123"/>
    </location>
</feature>
<dbReference type="EMBL" id="JANAWD010000087">
    <property type="protein sequence ID" value="KAJ3487591.1"/>
    <property type="molecule type" value="Genomic_DNA"/>
</dbReference>
<dbReference type="Gene3D" id="1.20.1250.20">
    <property type="entry name" value="MFS general substrate transporter like domains"/>
    <property type="match status" value="1"/>
</dbReference>
<feature type="transmembrane region" description="Helical" evidence="3">
    <location>
        <begin position="217"/>
        <end position="238"/>
    </location>
</feature>
<feature type="region of interest" description="Disordered" evidence="2">
    <location>
        <begin position="1"/>
        <end position="42"/>
    </location>
</feature>
<keyword evidence="3" id="KW-0812">Transmembrane</keyword>
<feature type="transmembrane region" description="Helical" evidence="3">
    <location>
        <begin position="154"/>
        <end position="176"/>
    </location>
</feature>
<keyword evidence="3" id="KW-1133">Transmembrane helix</keyword>
<dbReference type="GO" id="GO:0016020">
    <property type="term" value="C:membrane"/>
    <property type="evidence" value="ECO:0007669"/>
    <property type="project" value="UniProtKB-SubCell"/>
</dbReference>
<sequence>MSTPLPACQDGDSPPSLPVDSHGHARKSSTSTGTFSTTNDAPATQSEEIATHDFLYVPIPVRLRHDPAKPPHFSLFLNAVFGLASTFLQLSLAFDVTYDEVSRIPTLIQAGYATGLLLISPLGDLVRRRPLILLLCLISTCLTIPLPLTSNIAMFEAFSFLVGVVTVVPQILMPLAADLAPPHRRASALSIVVSGLLLGILFARVLAGIIAEFASWRVVYFMALGVQAGVLMMLYWMLPDYPQRNKGMSYAGILWSMAKFLVTEPLLVQAVLVSMLSMATFTNFWVTLTFLLGGPPYNYSTLVIGLFGLVGMFGVAMAPIVGRTIDKLIPWYATMVGCFFLLIFQSIQTGAGGVNIAAVIIVAFGIDVFRQMQQVSLTSAVFGLEVRARARLNAILIISLFVGQVMGTSAGTAIFTKFGWRPAAALSVGFTGISILLMLARGPHVQRYTWIGWEGGWEMRKSRLQATDDEKKDRNEAAAVHTNDDVEGAKAQHLDISGEKA</sequence>
<evidence type="ECO:0000259" key="4">
    <source>
        <dbReference type="PROSITE" id="PS50850"/>
    </source>
</evidence>
<organism evidence="5 6">
    <name type="scientific">Meripilus lineatus</name>
    <dbReference type="NCBI Taxonomy" id="2056292"/>
    <lineage>
        <taxon>Eukaryota</taxon>
        <taxon>Fungi</taxon>
        <taxon>Dikarya</taxon>
        <taxon>Basidiomycota</taxon>
        <taxon>Agaricomycotina</taxon>
        <taxon>Agaricomycetes</taxon>
        <taxon>Polyporales</taxon>
        <taxon>Meripilaceae</taxon>
        <taxon>Meripilus</taxon>
    </lineage>
</organism>
<gene>
    <name evidence="5" type="ORF">NLI96_g3427</name>
</gene>
<dbReference type="InterPro" id="IPR011701">
    <property type="entry name" value="MFS"/>
</dbReference>
<feature type="transmembrane region" description="Helical" evidence="3">
    <location>
        <begin position="299"/>
        <end position="321"/>
    </location>
</feature>
<feature type="domain" description="Major facilitator superfamily (MFS) profile" evidence="4">
    <location>
        <begin position="46"/>
        <end position="446"/>
    </location>
</feature>
<feature type="transmembrane region" description="Helical" evidence="3">
    <location>
        <begin position="353"/>
        <end position="369"/>
    </location>
</feature>
<dbReference type="GO" id="GO:0022857">
    <property type="term" value="F:transmembrane transporter activity"/>
    <property type="evidence" value="ECO:0007669"/>
    <property type="project" value="InterPro"/>
</dbReference>
<dbReference type="CDD" id="cd17324">
    <property type="entry name" value="MFS_NepI_like"/>
    <property type="match status" value="1"/>
</dbReference>
<evidence type="ECO:0000313" key="6">
    <source>
        <dbReference type="Proteomes" id="UP001212997"/>
    </source>
</evidence>
<feature type="transmembrane region" description="Helical" evidence="3">
    <location>
        <begin position="390"/>
        <end position="414"/>
    </location>
</feature>
<dbReference type="InterPro" id="IPR036259">
    <property type="entry name" value="MFS_trans_sf"/>
</dbReference>
<dbReference type="SUPFAM" id="SSF103473">
    <property type="entry name" value="MFS general substrate transporter"/>
    <property type="match status" value="1"/>
</dbReference>
<feature type="transmembrane region" description="Helical" evidence="3">
    <location>
        <begin position="73"/>
        <end position="94"/>
    </location>
</feature>
<feature type="compositionally biased region" description="Low complexity" evidence="2">
    <location>
        <begin position="28"/>
        <end position="38"/>
    </location>
</feature>